<comment type="caution">
    <text evidence="1">The sequence shown here is derived from an EMBL/GenBank/DDBJ whole genome shotgun (WGS) entry which is preliminary data.</text>
</comment>
<keyword evidence="2" id="KW-1185">Reference proteome</keyword>
<reference evidence="1 2" key="1">
    <citation type="submission" date="2024-10" db="EMBL/GenBank/DDBJ databases">
        <title>The Natural Products Discovery Center: Release of the First 8490 Sequenced Strains for Exploring Actinobacteria Biosynthetic Diversity.</title>
        <authorList>
            <person name="Kalkreuter E."/>
            <person name="Kautsar S.A."/>
            <person name="Yang D."/>
            <person name="Bader C.D."/>
            <person name="Teijaro C.N."/>
            <person name="Fluegel L."/>
            <person name="Davis C.M."/>
            <person name="Simpson J.R."/>
            <person name="Lauterbach L."/>
            <person name="Steele A.D."/>
            <person name="Gui C."/>
            <person name="Meng S."/>
            <person name="Li G."/>
            <person name="Viehrig K."/>
            <person name="Ye F."/>
            <person name="Su P."/>
            <person name="Kiefer A.F."/>
            <person name="Nichols A."/>
            <person name="Cepeda A.J."/>
            <person name="Yan W."/>
            <person name="Fan B."/>
            <person name="Jiang Y."/>
            <person name="Adhikari A."/>
            <person name="Zheng C.-J."/>
            <person name="Schuster L."/>
            <person name="Cowan T.M."/>
            <person name="Smanski M.J."/>
            <person name="Chevrette M.G."/>
            <person name="De Carvalho L.P.S."/>
            <person name="Shen B."/>
        </authorList>
    </citation>
    <scope>NUCLEOTIDE SEQUENCE [LARGE SCALE GENOMIC DNA]</scope>
    <source>
        <strain evidence="1 2">NPDC049639</strain>
    </source>
</reference>
<accession>A0ABW8AS86</accession>
<organism evidence="1 2">
    <name type="scientific">Spongisporangium articulatum</name>
    <dbReference type="NCBI Taxonomy" id="3362603"/>
    <lineage>
        <taxon>Bacteria</taxon>
        <taxon>Bacillati</taxon>
        <taxon>Actinomycetota</taxon>
        <taxon>Actinomycetes</taxon>
        <taxon>Kineosporiales</taxon>
        <taxon>Kineosporiaceae</taxon>
        <taxon>Spongisporangium</taxon>
    </lineage>
</organism>
<sequence length="98" mass="10620">MDGAVAWLLDVCPPDYRGYPVLRRHPTALAWLAARHVAAGREAMHRSLATARAELADSLDAAALRDVVEVLELEQLRMLSIGRSVALVSAALPVPRPD</sequence>
<proteinExistence type="predicted"/>
<dbReference type="Proteomes" id="UP001612915">
    <property type="component" value="Unassembled WGS sequence"/>
</dbReference>
<dbReference type="EMBL" id="JBITLV010000007">
    <property type="protein sequence ID" value="MFI7589231.1"/>
    <property type="molecule type" value="Genomic_DNA"/>
</dbReference>
<gene>
    <name evidence="1" type="ORF">ACIB24_19370</name>
</gene>
<name>A0ABW8AS86_9ACTN</name>
<evidence type="ECO:0000313" key="1">
    <source>
        <dbReference type="EMBL" id="MFI7589231.1"/>
    </source>
</evidence>
<dbReference type="RefSeq" id="WP_398283741.1">
    <property type="nucleotide sequence ID" value="NZ_JBITLV010000007.1"/>
</dbReference>
<evidence type="ECO:0000313" key="2">
    <source>
        <dbReference type="Proteomes" id="UP001612915"/>
    </source>
</evidence>
<protein>
    <submittedName>
        <fullName evidence="1">Uncharacterized protein</fullName>
    </submittedName>
</protein>